<evidence type="ECO:0000313" key="3">
    <source>
        <dbReference type="Proteomes" id="UP001172102"/>
    </source>
</evidence>
<evidence type="ECO:0000256" key="1">
    <source>
        <dbReference type="ARBA" id="ARBA00023604"/>
    </source>
</evidence>
<reference evidence="2" key="1">
    <citation type="submission" date="2023-06" db="EMBL/GenBank/DDBJ databases">
        <title>Genome-scale phylogeny and comparative genomics of the fungal order Sordariales.</title>
        <authorList>
            <consortium name="Lawrence Berkeley National Laboratory"/>
            <person name="Hensen N."/>
            <person name="Bonometti L."/>
            <person name="Westerberg I."/>
            <person name="Brannstrom I.O."/>
            <person name="Guillou S."/>
            <person name="Cros-Aarteil S."/>
            <person name="Calhoun S."/>
            <person name="Haridas S."/>
            <person name="Kuo A."/>
            <person name="Mondo S."/>
            <person name="Pangilinan J."/>
            <person name="Riley R."/>
            <person name="Labutti K."/>
            <person name="Andreopoulos B."/>
            <person name="Lipzen A."/>
            <person name="Chen C."/>
            <person name="Yanf M."/>
            <person name="Daum C."/>
            <person name="Ng V."/>
            <person name="Clum A."/>
            <person name="Steindorff A."/>
            <person name="Ohm R."/>
            <person name="Martin F."/>
            <person name="Silar P."/>
            <person name="Natvig D."/>
            <person name="Lalanne C."/>
            <person name="Gautier V."/>
            <person name="Ament-Velasquez S.L."/>
            <person name="Kruys A."/>
            <person name="Hutchinson M.I."/>
            <person name="Powell A.J."/>
            <person name="Barry K."/>
            <person name="Miller A.N."/>
            <person name="Grigoriev I.V."/>
            <person name="Debuchy R."/>
            <person name="Gladieux P."/>
            <person name="Thoren M.H."/>
            <person name="Johannesson H."/>
        </authorList>
    </citation>
    <scope>NUCLEOTIDE SEQUENCE</scope>
    <source>
        <strain evidence="2">SMH4607-1</strain>
    </source>
</reference>
<dbReference type="PANTHER" id="PTHR34598">
    <property type="entry name" value="BLL6449 PROTEIN"/>
    <property type="match status" value="1"/>
</dbReference>
<organism evidence="2 3">
    <name type="scientific">Lasiosphaeris hirsuta</name>
    <dbReference type="NCBI Taxonomy" id="260670"/>
    <lineage>
        <taxon>Eukaryota</taxon>
        <taxon>Fungi</taxon>
        <taxon>Dikarya</taxon>
        <taxon>Ascomycota</taxon>
        <taxon>Pezizomycotina</taxon>
        <taxon>Sordariomycetes</taxon>
        <taxon>Sordariomycetidae</taxon>
        <taxon>Sordariales</taxon>
        <taxon>Lasiosphaeriaceae</taxon>
        <taxon>Lasiosphaeris</taxon>
    </lineage>
</organism>
<name>A0AA40BDE3_9PEZI</name>
<proteinExistence type="inferred from homology"/>
<accession>A0AA40BDE3</accession>
<dbReference type="PANTHER" id="PTHR34598:SF3">
    <property type="entry name" value="OXIDOREDUCTASE AN1597"/>
    <property type="match status" value="1"/>
</dbReference>
<dbReference type="AlphaFoldDB" id="A0AA40BDE3"/>
<evidence type="ECO:0000313" key="2">
    <source>
        <dbReference type="EMBL" id="KAK0732131.1"/>
    </source>
</evidence>
<dbReference type="GO" id="GO:0016491">
    <property type="term" value="F:oxidoreductase activity"/>
    <property type="evidence" value="ECO:0007669"/>
    <property type="project" value="InterPro"/>
</dbReference>
<keyword evidence="3" id="KW-1185">Reference proteome</keyword>
<dbReference type="Proteomes" id="UP001172102">
    <property type="component" value="Unassembled WGS sequence"/>
</dbReference>
<sequence length="263" mass="30408">MATTESHQEEPQHNEAAVAPLFTDLTRVWELDGFSPPLYRASIFYMKPSPQYDVEKPYFMNIPVDPAWLGMKQTNVSYTRKTVAVADIRGHQHLFSLDVSGFQLGYLQSEIPYEGFADSDMIVSRFYDEVKSFLMRETGAADVLPFDFQVRYCFPRPPSPAIEKWLCDYRTVSDQDRAPTDIIFPDYLGETYNFWPNSGHRFYYVDEQKADEAWLIKCYDSSTMHDPSIAQFAPHVSFPYVSMAGEPRAPRESIEVRTFVFYG</sequence>
<dbReference type="InterPro" id="IPR044053">
    <property type="entry name" value="AsaB-like"/>
</dbReference>
<dbReference type="EMBL" id="JAUKUA010000001">
    <property type="protein sequence ID" value="KAK0732131.1"/>
    <property type="molecule type" value="Genomic_DNA"/>
</dbReference>
<gene>
    <name evidence="2" type="ORF">B0H67DRAFT_679620</name>
</gene>
<comment type="caution">
    <text evidence="2">The sequence shown here is derived from an EMBL/GenBank/DDBJ whole genome shotgun (WGS) entry which is preliminary data.</text>
</comment>
<comment type="similarity">
    <text evidence="1">Belongs to the asaB hydroxylase/desaturase family.</text>
</comment>
<protein>
    <submittedName>
        <fullName evidence="2">Uncharacterized protein</fullName>
    </submittedName>
</protein>